<proteinExistence type="predicted"/>
<protein>
    <submittedName>
        <fullName evidence="1">Uncharacterized protein</fullName>
    </submittedName>
</protein>
<sequence length="92" mass="9961">MPNHDAASQVAPKKPRRAAHVHVTKPLPDGYAHLDTPVTARPHSIQATHPMSVPCDFCCGGRDALGSRAVKLLQPRTAANSYAWLGWPVCRT</sequence>
<name>A0A4Y3VRC4_9ACTN</name>
<accession>A0A4Y3VRC4</accession>
<evidence type="ECO:0000313" key="2">
    <source>
        <dbReference type="Proteomes" id="UP000317881"/>
    </source>
</evidence>
<dbReference type="Proteomes" id="UP000317881">
    <property type="component" value="Unassembled WGS sequence"/>
</dbReference>
<evidence type="ECO:0000313" key="1">
    <source>
        <dbReference type="EMBL" id="GEC08585.1"/>
    </source>
</evidence>
<comment type="caution">
    <text evidence="1">The sequence shown here is derived from an EMBL/GenBank/DDBJ whole genome shotgun (WGS) entry which is preliminary data.</text>
</comment>
<gene>
    <name evidence="1" type="ORF">SSP24_62400</name>
</gene>
<reference evidence="1 2" key="1">
    <citation type="submission" date="2019-06" db="EMBL/GenBank/DDBJ databases">
        <title>Whole genome shotgun sequence of Streptomyces spinoverrucosus NBRC 14228.</title>
        <authorList>
            <person name="Hosoyama A."/>
            <person name="Uohara A."/>
            <person name="Ohji S."/>
            <person name="Ichikawa N."/>
        </authorList>
    </citation>
    <scope>NUCLEOTIDE SEQUENCE [LARGE SCALE GENOMIC DNA]</scope>
    <source>
        <strain evidence="1 2">NBRC 14228</strain>
    </source>
</reference>
<dbReference type="EMBL" id="BJND01000055">
    <property type="protein sequence ID" value="GEC08585.1"/>
    <property type="molecule type" value="Genomic_DNA"/>
</dbReference>
<organism evidence="1 2">
    <name type="scientific">Streptomyces spinoverrucosus</name>
    <dbReference type="NCBI Taxonomy" id="284043"/>
    <lineage>
        <taxon>Bacteria</taxon>
        <taxon>Bacillati</taxon>
        <taxon>Actinomycetota</taxon>
        <taxon>Actinomycetes</taxon>
        <taxon>Kitasatosporales</taxon>
        <taxon>Streptomycetaceae</taxon>
        <taxon>Streptomyces</taxon>
    </lineage>
</organism>
<dbReference type="AlphaFoldDB" id="A0A4Y3VRC4"/>
<keyword evidence="2" id="KW-1185">Reference proteome</keyword>